<dbReference type="Proteomes" id="UP000198460">
    <property type="component" value="Unassembled WGS sequence"/>
</dbReference>
<evidence type="ECO:0000313" key="2">
    <source>
        <dbReference type="Proteomes" id="UP000198460"/>
    </source>
</evidence>
<protein>
    <submittedName>
        <fullName evidence="1">Uncharacterized protein</fullName>
    </submittedName>
</protein>
<organism evidence="1 2">
    <name type="scientific">Burkholderia singularis</name>
    <dbReference type="NCBI Taxonomy" id="1503053"/>
    <lineage>
        <taxon>Bacteria</taxon>
        <taxon>Pseudomonadati</taxon>
        <taxon>Pseudomonadota</taxon>
        <taxon>Betaproteobacteria</taxon>
        <taxon>Burkholderiales</taxon>
        <taxon>Burkholderiaceae</taxon>
        <taxon>Burkholderia</taxon>
        <taxon>pseudomallei group</taxon>
    </lineage>
</organism>
<dbReference type="AlphaFoldDB" id="A0A238GZK9"/>
<gene>
    <name evidence="1" type="ORF">BSIN_5439</name>
</gene>
<accession>A0A238GZK9</accession>
<dbReference type="EMBL" id="FXAN01000022">
    <property type="protein sequence ID" value="SMF98373.1"/>
    <property type="molecule type" value="Genomic_DNA"/>
</dbReference>
<evidence type="ECO:0000313" key="1">
    <source>
        <dbReference type="EMBL" id="SMF98373.1"/>
    </source>
</evidence>
<sequence length="153" mass="15665">MPATPPSAVGATSAALTVTACGPLQRVVHTPVKGKFFGMLINSDVDQGTTDELEPVTDENGVVRYYDRVLMPDGRTHLMGTQAIISTAVIGTAGARNLALGGGGSTGAWGQGGMGSSSANQQTQTKITLRACEVGVIEPPAPPPLPIIANIRQ</sequence>
<proteinExistence type="predicted"/>
<name>A0A238GZK9_9BURK</name>
<reference evidence="1 2" key="1">
    <citation type="submission" date="2017-04" db="EMBL/GenBank/DDBJ databases">
        <authorList>
            <person name="Afonso C.L."/>
            <person name="Miller P.J."/>
            <person name="Scott M.A."/>
            <person name="Spackman E."/>
            <person name="Goraichik I."/>
            <person name="Dimitrov K.M."/>
            <person name="Suarez D.L."/>
            <person name="Swayne D.E."/>
        </authorList>
    </citation>
    <scope>NUCLEOTIDE SEQUENCE [LARGE SCALE GENOMIC DNA]</scope>
    <source>
        <strain evidence="1">LMG 28154</strain>
    </source>
</reference>